<feature type="compositionally biased region" description="Polar residues" evidence="1">
    <location>
        <begin position="161"/>
        <end position="171"/>
    </location>
</feature>
<dbReference type="EMBL" id="JABSTV010001254">
    <property type="protein sequence ID" value="KAH7939033.1"/>
    <property type="molecule type" value="Genomic_DNA"/>
</dbReference>
<feature type="compositionally biased region" description="Acidic residues" evidence="1">
    <location>
        <begin position="133"/>
        <end position="143"/>
    </location>
</feature>
<accession>A0A9D4PES9</accession>
<proteinExistence type="predicted"/>
<name>A0A9D4PES9_RHISA</name>
<dbReference type="Proteomes" id="UP000821837">
    <property type="component" value="Chromosome 8"/>
</dbReference>
<reference evidence="2" key="1">
    <citation type="journal article" date="2020" name="Cell">
        <title>Large-Scale Comparative Analyses of Tick Genomes Elucidate Their Genetic Diversity and Vector Capacities.</title>
        <authorList>
            <consortium name="Tick Genome and Microbiome Consortium (TIGMIC)"/>
            <person name="Jia N."/>
            <person name="Wang J."/>
            <person name="Shi W."/>
            <person name="Du L."/>
            <person name="Sun Y."/>
            <person name="Zhan W."/>
            <person name="Jiang J.F."/>
            <person name="Wang Q."/>
            <person name="Zhang B."/>
            <person name="Ji P."/>
            <person name="Bell-Sakyi L."/>
            <person name="Cui X.M."/>
            <person name="Yuan T.T."/>
            <person name="Jiang B.G."/>
            <person name="Yang W.F."/>
            <person name="Lam T.T."/>
            <person name="Chang Q.C."/>
            <person name="Ding S.J."/>
            <person name="Wang X.J."/>
            <person name="Zhu J.G."/>
            <person name="Ruan X.D."/>
            <person name="Zhao L."/>
            <person name="Wei J.T."/>
            <person name="Ye R.Z."/>
            <person name="Que T.C."/>
            <person name="Du C.H."/>
            <person name="Zhou Y.H."/>
            <person name="Cheng J.X."/>
            <person name="Dai P.F."/>
            <person name="Guo W.B."/>
            <person name="Han X.H."/>
            <person name="Huang E.J."/>
            <person name="Li L.F."/>
            <person name="Wei W."/>
            <person name="Gao Y.C."/>
            <person name="Liu J.Z."/>
            <person name="Shao H.Z."/>
            <person name="Wang X."/>
            <person name="Wang C.C."/>
            <person name="Yang T.C."/>
            <person name="Huo Q.B."/>
            <person name="Li W."/>
            <person name="Chen H.Y."/>
            <person name="Chen S.E."/>
            <person name="Zhou L.G."/>
            <person name="Ni X.B."/>
            <person name="Tian J.H."/>
            <person name="Sheng Y."/>
            <person name="Liu T."/>
            <person name="Pan Y.S."/>
            <person name="Xia L.Y."/>
            <person name="Li J."/>
            <person name="Zhao F."/>
            <person name="Cao W.C."/>
        </authorList>
    </citation>
    <scope>NUCLEOTIDE SEQUENCE</scope>
    <source>
        <strain evidence="2">Rsan-2018</strain>
    </source>
</reference>
<feature type="region of interest" description="Disordered" evidence="1">
    <location>
        <begin position="27"/>
        <end position="171"/>
    </location>
</feature>
<protein>
    <submittedName>
        <fullName evidence="2">Uncharacterized protein</fullName>
    </submittedName>
</protein>
<feature type="compositionally biased region" description="Acidic residues" evidence="1">
    <location>
        <begin position="82"/>
        <end position="114"/>
    </location>
</feature>
<evidence type="ECO:0000313" key="2">
    <source>
        <dbReference type="EMBL" id="KAH7939033.1"/>
    </source>
</evidence>
<comment type="caution">
    <text evidence="2">The sequence shown here is derived from an EMBL/GenBank/DDBJ whole genome shotgun (WGS) entry which is preliminary data.</text>
</comment>
<feature type="compositionally biased region" description="Basic and acidic residues" evidence="1">
    <location>
        <begin position="68"/>
        <end position="81"/>
    </location>
</feature>
<evidence type="ECO:0000256" key="1">
    <source>
        <dbReference type="SAM" id="MobiDB-lite"/>
    </source>
</evidence>
<sequence length="171" mass="18110">MTIVVHTAEGLHGLSPETLKLEHHTSPTWLDTRPQPGSASNGEGGCDRGNIEVGVGENVHGGFTSEGACHDTASKADKEFAEEIDEEEDEKADDEEEAEVVKEEEDEDSAGGEDCAERDGAGSWEAAAGGTDGEAEEDVEYYVEGEGMAQDGECARKWSAGTPTMQKSSMT</sequence>
<keyword evidence="3" id="KW-1185">Reference proteome</keyword>
<reference evidence="2" key="2">
    <citation type="submission" date="2021-09" db="EMBL/GenBank/DDBJ databases">
        <authorList>
            <person name="Jia N."/>
            <person name="Wang J."/>
            <person name="Shi W."/>
            <person name="Du L."/>
            <person name="Sun Y."/>
            <person name="Zhan W."/>
            <person name="Jiang J."/>
            <person name="Wang Q."/>
            <person name="Zhang B."/>
            <person name="Ji P."/>
            <person name="Sakyi L.B."/>
            <person name="Cui X."/>
            <person name="Yuan T."/>
            <person name="Jiang B."/>
            <person name="Yang W."/>
            <person name="Lam T.T.-Y."/>
            <person name="Chang Q."/>
            <person name="Ding S."/>
            <person name="Wang X."/>
            <person name="Zhu J."/>
            <person name="Ruan X."/>
            <person name="Zhao L."/>
            <person name="Wei J."/>
            <person name="Que T."/>
            <person name="Du C."/>
            <person name="Cheng J."/>
            <person name="Dai P."/>
            <person name="Han X."/>
            <person name="Huang E."/>
            <person name="Gao Y."/>
            <person name="Liu J."/>
            <person name="Shao H."/>
            <person name="Ye R."/>
            <person name="Li L."/>
            <person name="Wei W."/>
            <person name="Wang X."/>
            <person name="Wang C."/>
            <person name="Huo Q."/>
            <person name="Li W."/>
            <person name="Guo W."/>
            <person name="Chen H."/>
            <person name="Chen S."/>
            <person name="Zhou L."/>
            <person name="Zhou L."/>
            <person name="Ni X."/>
            <person name="Tian J."/>
            <person name="Zhou Y."/>
            <person name="Sheng Y."/>
            <person name="Liu T."/>
            <person name="Pan Y."/>
            <person name="Xia L."/>
            <person name="Li J."/>
            <person name="Zhao F."/>
            <person name="Cao W."/>
        </authorList>
    </citation>
    <scope>NUCLEOTIDE SEQUENCE</scope>
    <source>
        <strain evidence="2">Rsan-2018</strain>
        <tissue evidence="2">Larvae</tissue>
    </source>
</reference>
<organism evidence="2 3">
    <name type="scientific">Rhipicephalus sanguineus</name>
    <name type="common">Brown dog tick</name>
    <name type="synonym">Ixodes sanguineus</name>
    <dbReference type="NCBI Taxonomy" id="34632"/>
    <lineage>
        <taxon>Eukaryota</taxon>
        <taxon>Metazoa</taxon>
        <taxon>Ecdysozoa</taxon>
        <taxon>Arthropoda</taxon>
        <taxon>Chelicerata</taxon>
        <taxon>Arachnida</taxon>
        <taxon>Acari</taxon>
        <taxon>Parasitiformes</taxon>
        <taxon>Ixodida</taxon>
        <taxon>Ixodoidea</taxon>
        <taxon>Ixodidae</taxon>
        <taxon>Rhipicephalinae</taxon>
        <taxon>Rhipicephalus</taxon>
        <taxon>Rhipicephalus</taxon>
    </lineage>
</organism>
<dbReference type="AlphaFoldDB" id="A0A9D4PES9"/>
<evidence type="ECO:0000313" key="3">
    <source>
        <dbReference type="Proteomes" id="UP000821837"/>
    </source>
</evidence>
<gene>
    <name evidence="2" type="ORF">HPB52_005068</name>
</gene>